<comment type="similarity">
    <text evidence="8">Belongs to the exbB/tolQ family.</text>
</comment>
<keyword evidence="3" id="KW-1003">Cell membrane</keyword>
<keyword evidence="2 8" id="KW-0813">Transport</keyword>
<keyword evidence="7 9" id="KW-0472">Membrane</keyword>
<evidence type="ECO:0000256" key="2">
    <source>
        <dbReference type="ARBA" id="ARBA00022448"/>
    </source>
</evidence>
<gene>
    <name evidence="11" type="ORF">IAC79_06100</name>
</gene>
<evidence type="ECO:0000313" key="12">
    <source>
        <dbReference type="Proteomes" id="UP000886845"/>
    </source>
</evidence>
<evidence type="ECO:0000256" key="8">
    <source>
        <dbReference type="RuleBase" id="RU004057"/>
    </source>
</evidence>
<feature type="transmembrane region" description="Helical" evidence="9">
    <location>
        <begin position="161"/>
        <end position="181"/>
    </location>
</feature>
<dbReference type="InterPro" id="IPR050790">
    <property type="entry name" value="ExbB/TolQ_transport"/>
</dbReference>
<keyword evidence="6 9" id="KW-1133">Transmembrane helix</keyword>
<feature type="transmembrane region" description="Helical" evidence="9">
    <location>
        <begin position="114"/>
        <end position="141"/>
    </location>
</feature>
<evidence type="ECO:0000313" key="11">
    <source>
        <dbReference type="EMBL" id="HIV09665.1"/>
    </source>
</evidence>
<dbReference type="GO" id="GO:0017038">
    <property type="term" value="P:protein import"/>
    <property type="evidence" value="ECO:0007669"/>
    <property type="project" value="TreeGrafter"/>
</dbReference>
<dbReference type="AlphaFoldDB" id="A0A9D1NPD7"/>
<evidence type="ECO:0000256" key="6">
    <source>
        <dbReference type="ARBA" id="ARBA00022989"/>
    </source>
</evidence>
<dbReference type="GO" id="GO:0005886">
    <property type="term" value="C:plasma membrane"/>
    <property type="evidence" value="ECO:0007669"/>
    <property type="project" value="UniProtKB-SubCell"/>
</dbReference>
<protein>
    <submittedName>
        <fullName evidence="11">MotA/TolQ/ExbB proton channel family protein</fullName>
    </submittedName>
</protein>
<evidence type="ECO:0000256" key="7">
    <source>
        <dbReference type="ARBA" id="ARBA00023136"/>
    </source>
</evidence>
<organism evidence="11 12">
    <name type="scientific">Candidatus Spyradenecus faecavium</name>
    <dbReference type="NCBI Taxonomy" id="2840947"/>
    <lineage>
        <taxon>Bacteria</taxon>
        <taxon>Pseudomonadati</taxon>
        <taxon>Lentisphaerota</taxon>
        <taxon>Lentisphaeria</taxon>
        <taxon>Lentisphaerales</taxon>
        <taxon>Lentisphaeraceae</taxon>
        <taxon>Lentisphaeraceae incertae sedis</taxon>
        <taxon>Candidatus Spyradenecus</taxon>
    </lineage>
</organism>
<evidence type="ECO:0000256" key="9">
    <source>
        <dbReference type="SAM" id="Phobius"/>
    </source>
</evidence>
<keyword evidence="4 9" id="KW-0812">Transmembrane</keyword>
<reference evidence="11" key="1">
    <citation type="submission" date="2020-10" db="EMBL/GenBank/DDBJ databases">
        <authorList>
            <person name="Gilroy R."/>
        </authorList>
    </citation>
    <scope>NUCLEOTIDE SEQUENCE</scope>
    <source>
        <strain evidence="11">35461</strain>
    </source>
</reference>
<accession>A0A9D1NPD7</accession>
<name>A0A9D1NPD7_9BACT</name>
<feature type="domain" description="MotA/TolQ/ExbB proton channel" evidence="10">
    <location>
        <begin position="87"/>
        <end position="191"/>
    </location>
</feature>
<reference evidence="11" key="2">
    <citation type="journal article" date="2021" name="PeerJ">
        <title>Extensive microbial diversity within the chicken gut microbiome revealed by metagenomics and culture.</title>
        <authorList>
            <person name="Gilroy R."/>
            <person name="Ravi A."/>
            <person name="Getino M."/>
            <person name="Pursley I."/>
            <person name="Horton D.L."/>
            <person name="Alikhan N.F."/>
            <person name="Baker D."/>
            <person name="Gharbi K."/>
            <person name="Hall N."/>
            <person name="Watson M."/>
            <person name="Adriaenssens E.M."/>
            <person name="Foster-Nyarko E."/>
            <person name="Jarju S."/>
            <person name="Secka A."/>
            <person name="Antonio M."/>
            <person name="Oren A."/>
            <person name="Chaudhuri R.R."/>
            <person name="La Ragione R."/>
            <person name="Hildebrand F."/>
            <person name="Pallen M.J."/>
        </authorList>
    </citation>
    <scope>NUCLEOTIDE SEQUENCE</scope>
    <source>
        <strain evidence="11">35461</strain>
    </source>
</reference>
<proteinExistence type="inferred from homology"/>
<dbReference type="Pfam" id="PF01618">
    <property type="entry name" value="MotA_ExbB"/>
    <property type="match status" value="1"/>
</dbReference>
<dbReference type="PANTHER" id="PTHR30625">
    <property type="entry name" value="PROTEIN TOLQ"/>
    <property type="match status" value="1"/>
</dbReference>
<comment type="caution">
    <text evidence="11">The sequence shown here is derived from an EMBL/GenBank/DDBJ whole genome shotgun (WGS) entry which is preliminary data.</text>
</comment>
<evidence type="ECO:0000256" key="5">
    <source>
        <dbReference type="ARBA" id="ARBA00022927"/>
    </source>
</evidence>
<dbReference type="EMBL" id="DVOR01000197">
    <property type="protein sequence ID" value="HIV09665.1"/>
    <property type="molecule type" value="Genomic_DNA"/>
</dbReference>
<evidence type="ECO:0000256" key="1">
    <source>
        <dbReference type="ARBA" id="ARBA00004651"/>
    </source>
</evidence>
<dbReference type="InterPro" id="IPR002898">
    <property type="entry name" value="MotA_ExbB_proton_chnl"/>
</dbReference>
<sequence length="208" mass="21537">MGAAIDLIAVAMRDGGPVMWPIALCSFLVVVVTLRKALQWVFHRLAVRAGAEGWENVLRTLRDEGREAAAARAAQATSPYAAVLAAALGRADQPFGEALEAEARGLVRRLARGLGVLDTIVTLAPMLGILGTVTGIIGSFTALGEMGTDNPTAVAGGIAEALYTTAAGLIVSICALIPLNLGRVCHKALVRDLEGAMTEAERAAEKAP</sequence>
<evidence type="ECO:0000256" key="3">
    <source>
        <dbReference type="ARBA" id="ARBA00022475"/>
    </source>
</evidence>
<dbReference type="PANTHER" id="PTHR30625:SF15">
    <property type="entry name" value="BIOPOLYMER TRANSPORT PROTEIN EXBB"/>
    <property type="match status" value="1"/>
</dbReference>
<comment type="subcellular location">
    <subcellularLocation>
        <location evidence="1">Cell membrane</location>
        <topology evidence="1">Multi-pass membrane protein</topology>
    </subcellularLocation>
    <subcellularLocation>
        <location evidence="8">Membrane</location>
        <topology evidence="8">Multi-pass membrane protein</topology>
    </subcellularLocation>
</comment>
<evidence type="ECO:0000256" key="4">
    <source>
        <dbReference type="ARBA" id="ARBA00022692"/>
    </source>
</evidence>
<dbReference type="Proteomes" id="UP000886845">
    <property type="component" value="Unassembled WGS sequence"/>
</dbReference>
<keyword evidence="5 8" id="KW-0653">Protein transport</keyword>
<evidence type="ECO:0000259" key="10">
    <source>
        <dbReference type="Pfam" id="PF01618"/>
    </source>
</evidence>
<feature type="transmembrane region" description="Helical" evidence="9">
    <location>
        <begin position="18"/>
        <end position="38"/>
    </location>
</feature>